<dbReference type="EMBL" id="KV878209">
    <property type="protein sequence ID" value="OJJ41341.1"/>
    <property type="molecule type" value="Genomic_DNA"/>
</dbReference>
<evidence type="ECO:0000313" key="3">
    <source>
        <dbReference type="Proteomes" id="UP000184383"/>
    </source>
</evidence>
<keyword evidence="3" id="KW-1185">Reference proteome</keyword>
<reference evidence="3" key="1">
    <citation type="journal article" date="2017" name="Genome Biol.">
        <title>Comparative genomics reveals high biological diversity and specific adaptations in the industrially and medically important fungal genus Aspergillus.</title>
        <authorList>
            <person name="de Vries R.P."/>
            <person name="Riley R."/>
            <person name="Wiebenga A."/>
            <person name="Aguilar-Osorio G."/>
            <person name="Amillis S."/>
            <person name="Uchima C.A."/>
            <person name="Anderluh G."/>
            <person name="Asadollahi M."/>
            <person name="Askin M."/>
            <person name="Barry K."/>
            <person name="Battaglia E."/>
            <person name="Bayram O."/>
            <person name="Benocci T."/>
            <person name="Braus-Stromeyer S.A."/>
            <person name="Caldana C."/>
            <person name="Canovas D."/>
            <person name="Cerqueira G.C."/>
            <person name="Chen F."/>
            <person name="Chen W."/>
            <person name="Choi C."/>
            <person name="Clum A."/>
            <person name="Dos Santos R.A."/>
            <person name="Damasio A.R."/>
            <person name="Diallinas G."/>
            <person name="Emri T."/>
            <person name="Fekete E."/>
            <person name="Flipphi M."/>
            <person name="Freyberg S."/>
            <person name="Gallo A."/>
            <person name="Gournas C."/>
            <person name="Habgood R."/>
            <person name="Hainaut M."/>
            <person name="Harispe M.L."/>
            <person name="Henrissat B."/>
            <person name="Hilden K.S."/>
            <person name="Hope R."/>
            <person name="Hossain A."/>
            <person name="Karabika E."/>
            <person name="Karaffa L."/>
            <person name="Karanyi Z."/>
            <person name="Krasevec N."/>
            <person name="Kuo A."/>
            <person name="Kusch H."/>
            <person name="LaButti K."/>
            <person name="Lagendijk E.L."/>
            <person name="Lapidus A."/>
            <person name="Levasseur A."/>
            <person name="Lindquist E."/>
            <person name="Lipzen A."/>
            <person name="Logrieco A.F."/>
            <person name="MacCabe A."/>
            <person name="Maekelae M.R."/>
            <person name="Malavazi I."/>
            <person name="Melin P."/>
            <person name="Meyer V."/>
            <person name="Mielnichuk N."/>
            <person name="Miskei M."/>
            <person name="Molnar A.P."/>
            <person name="Mule G."/>
            <person name="Ngan C.Y."/>
            <person name="Orejas M."/>
            <person name="Orosz E."/>
            <person name="Ouedraogo J.P."/>
            <person name="Overkamp K.M."/>
            <person name="Park H.-S."/>
            <person name="Perrone G."/>
            <person name="Piumi F."/>
            <person name="Punt P.J."/>
            <person name="Ram A.F."/>
            <person name="Ramon A."/>
            <person name="Rauscher S."/>
            <person name="Record E."/>
            <person name="Riano-Pachon D.M."/>
            <person name="Robert V."/>
            <person name="Roehrig J."/>
            <person name="Ruller R."/>
            <person name="Salamov A."/>
            <person name="Salih N.S."/>
            <person name="Samson R.A."/>
            <person name="Sandor E."/>
            <person name="Sanguinetti M."/>
            <person name="Schuetze T."/>
            <person name="Sepcic K."/>
            <person name="Shelest E."/>
            <person name="Sherlock G."/>
            <person name="Sophianopoulou V."/>
            <person name="Squina F.M."/>
            <person name="Sun H."/>
            <person name="Susca A."/>
            <person name="Todd R.B."/>
            <person name="Tsang A."/>
            <person name="Unkles S.E."/>
            <person name="van de Wiele N."/>
            <person name="van Rossen-Uffink D."/>
            <person name="Oliveira J.V."/>
            <person name="Vesth T.C."/>
            <person name="Visser J."/>
            <person name="Yu J.-H."/>
            <person name="Zhou M."/>
            <person name="Andersen M.R."/>
            <person name="Archer D.B."/>
            <person name="Baker S.E."/>
            <person name="Benoit I."/>
            <person name="Brakhage A.A."/>
            <person name="Braus G.H."/>
            <person name="Fischer R."/>
            <person name="Frisvad J.C."/>
            <person name="Goldman G.H."/>
            <person name="Houbraken J."/>
            <person name="Oakley B."/>
            <person name="Pocsi I."/>
            <person name="Scazzocchio C."/>
            <person name="Seiboth B."/>
            <person name="vanKuyk P.A."/>
            <person name="Wortman J."/>
            <person name="Dyer P.S."/>
            <person name="Grigoriev I.V."/>
        </authorList>
    </citation>
    <scope>NUCLEOTIDE SEQUENCE [LARGE SCALE GENOMIC DNA]</scope>
    <source>
        <strain evidence="3">DTO 134E9</strain>
    </source>
</reference>
<gene>
    <name evidence="2" type="ORF">ASPWEDRAFT_167362</name>
</gene>
<sequence>MPDSEIEFFPQESIEEFFGGHISFTQGCTGTWALGQKLNERHDQSTKEEFEAYGAPSAAYGTFECFNVDGPGEIAIMKISMQIPYAGPTFQSARTRARQTSNQLTSYTRSELKRAKS</sequence>
<dbReference type="OrthoDB" id="5401170at2759"/>
<feature type="compositionally biased region" description="Polar residues" evidence="1">
    <location>
        <begin position="92"/>
        <end position="109"/>
    </location>
</feature>
<dbReference type="RefSeq" id="XP_040695017.1">
    <property type="nucleotide sequence ID" value="XM_040830136.1"/>
</dbReference>
<protein>
    <submittedName>
        <fullName evidence="2">Uncharacterized protein</fullName>
    </submittedName>
</protein>
<organism evidence="2 3">
    <name type="scientific">Aspergillus wentii DTO 134E9</name>
    <dbReference type="NCBI Taxonomy" id="1073089"/>
    <lineage>
        <taxon>Eukaryota</taxon>
        <taxon>Fungi</taxon>
        <taxon>Dikarya</taxon>
        <taxon>Ascomycota</taxon>
        <taxon>Pezizomycotina</taxon>
        <taxon>Eurotiomycetes</taxon>
        <taxon>Eurotiomycetidae</taxon>
        <taxon>Eurotiales</taxon>
        <taxon>Aspergillaceae</taxon>
        <taxon>Aspergillus</taxon>
        <taxon>Aspergillus subgen. Cremei</taxon>
    </lineage>
</organism>
<accession>A0A1L9S2F5</accession>
<name>A0A1L9S2F5_ASPWE</name>
<dbReference type="Proteomes" id="UP000184383">
    <property type="component" value="Unassembled WGS sequence"/>
</dbReference>
<feature type="region of interest" description="Disordered" evidence="1">
    <location>
        <begin position="92"/>
        <end position="117"/>
    </location>
</feature>
<evidence type="ECO:0000313" key="2">
    <source>
        <dbReference type="EMBL" id="OJJ41341.1"/>
    </source>
</evidence>
<evidence type="ECO:0000256" key="1">
    <source>
        <dbReference type="SAM" id="MobiDB-lite"/>
    </source>
</evidence>
<proteinExistence type="predicted"/>
<dbReference type="AlphaFoldDB" id="A0A1L9S2F5"/>
<dbReference type="GeneID" id="63745984"/>
<dbReference type="VEuPathDB" id="FungiDB:ASPWEDRAFT_167362"/>